<dbReference type="Gene3D" id="3.30.710.10">
    <property type="entry name" value="Potassium Channel Kv1.1, Chain A"/>
    <property type="match status" value="1"/>
</dbReference>
<dbReference type="OrthoDB" id="10018191at2759"/>
<feature type="region of interest" description="Disordered" evidence="2">
    <location>
        <begin position="189"/>
        <end position="278"/>
    </location>
</feature>
<dbReference type="InterPro" id="IPR051095">
    <property type="entry name" value="Dros_DevTransReg"/>
</dbReference>
<proteinExistence type="predicted"/>
<dbReference type="Pfam" id="PF00651">
    <property type="entry name" value="BTB"/>
    <property type="match status" value="1"/>
</dbReference>
<feature type="region of interest" description="Disordered" evidence="2">
    <location>
        <begin position="126"/>
        <end position="150"/>
    </location>
</feature>
<dbReference type="InterPro" id="IPR000210">
    <property type="entry name" value="BTB/POZ_dom"/>
</dbReference>
<reference evidence="4" key="1">
    <citation type="submission" date="2014-05" db="EMBL/GenBank/DDBJ databases">
        <authorList>
            <person name="Chronopoulou M."/>
        </authorList>
    </citation>
    <scope>NUCLEOTIDE SEQUENCE</scope>
    <source>
        <tissue evidence="4">Whole organism</tissue>
    </source>
</reference>
<dbReference type="GO" id="GO:0006357">
    <property type="term" value="P:regulation of transcription by RNA polymerase II"/>
    <property type="evidence" value="ECO:0007669"/>
    <property type="project" value="TreeGrafter"/>
</dbReference>
<feature type="domain" description="BTB" evidence="3">
    <location>
        <begin position="35"/>
        <end position="100"/>
    </location>
</feature>
<protein>
    <recommendedName>
        <fullName evidence="3">BTB domain-containing protein</fullName>
    </recommendedName>
</protein>
<dbReference type="SUPFAM" id="SSF54695">
    <property type="entry name" value="POZ domain"/>
    <property type="match status" value="1"/>
</dbReference>
<dbReference type="CDD" id="cd18315">
    <property type="entry name" value="BTB_POZ_BAB-like"/>
    <property type="match status" value="1"/>
</dbReference>
<dbReference type="PANTHER" id="PTHR23110:SF82">
    <property type="entry name" value="PROTEIN TRAMTRACK, ALPHA ISOFORM"/>
    <property type="match status" value="1"/>
</dbReference>
<dbReference type="PANTHER" id="PTHR23110">
    <property type="entry name" value="BTB DOMAIN TRANSCRIPTION FACTOR"/>
    <property type="match status" value="1"/>
</dbReference>
<feature type="compositionally biased region" description="Pro residues" evidence="2">
    <location>
        <begin position="196"/>
        <end position="207"/>
    </location>
</feature>
<evidence type="ECO:0000313" key="4">
    <source>
        <dbReference type="EMBL" id="CDW43164.1"/>
    </source>
</evidence>
<dbReference type="PROSITE" id="PS50097">
    <property type="entry name" value="BTB"/>
    <property type="match status" value="1"/>
</dbReference>
<dbReference type="GO" id="GO:0005634">
    <property type="term" value="C:nucleus"/>
    <property type="evidence" value="ECO:0007669"/>
    <property type="project" value="TreeGrafter"/>
</dbReference>
<feature type="compositionally biased region" description="Basic and acidic residues" evidence="2">
    <location>
        <begin position="247"/>
        <end position="264"/>
    </location>
</feature>
<evidence type="ECO:0000256" key="1">
    <source>
        <dbReference type="ARBA" id="ARBA00023242"/>
    </source>
</evidence>
<feature type="compositionally biased region" description="Basic residues" evidence="2">
    <location>
        <begin position="218"/>
        <end position="227"/>
    </location>
</feature>
<dbReference type="EMBL" id="HACA01025803">
    <property type="protein sequence ID" value="CDW43164.1"/>
    <property type="molecule type" value="Transcribed_RNA"/>
</dbReference>
<evidence type="ECO:0000256" key="2">
    <source>
        <dbReference type="SAM" id="MobiDB-lite"/>
    </source>
</evidence>
<dbReference type="InterPro" id="IPR011333">
    <property type="entry name" value="SKP1/BTB/POZ_sf"/>
</dbReference>
<feature type="compositionally biased region" description="Low complexity" evidence="2">
    <location>
        <begin position="208"/>
        <end position="217"/>
    </location>
</feature>
<dbReference type="AlphaFoldDB" id="A0A0K2UY21"/>
<keyword evidence="1" id="KW-0539">Nucleus</keyword>
<name>A0A0K2UY21_LEPSM</name>
<dbReference type="SMART" id="SM00225">
    <property type="entry name" value="BTB"/>
    <property type="match status" value="1"/>
</dbReference>
<accession>A0A0K2UY21</accession>
<organism evidence="4">
    <name type="scientific">Lepeophtheirus salmonis</name>
    <name type="common">Salmon louse</name>
    <name type="synonym">Caligus salmonis</name>
    <dbReference type="NCBI Taxonomy" id="72036"/>
    <lineage>
        <taxon>Eukaryota</taxon>
        <taxon>Metazoa</taxon>
        <taxon>Ecdysozoa</taxon>
        <taxon>Arthropoda</taxon>
        <taxon>Crustacea</taxon>
        <taxon>Multicrustacea</taxon>
        <taxon>Hexanauplia</taxon>
        <taxon>Copepoda</taxon>
        <taxon>Siphonostomatoida</taxon>
        <taxon>Caligidae</taxon>
        <taxon>Lepeophtheirus</taxon>
    </lineage>
</organism>
<sequence>MSGNQQPQQYCLRWNNHQHNLLSVFEDLLNHEAFVDVTLAVEGLQLKAHKMVLSACSPYFQSMLYNTPDRHPIVFLRDVRYSEMKALLEFMYRGEVSVDQENLSSLLKVAEGLKIKGLAEVQECKESKQSPVHIPPPSSSSPSVSSAGITGGSTNSLSGAAGYLSALTGLTGLLSPDHLVPHLTSPLKRMASSPLVNPPPPPPPNPPSSSASNFSLGPKRKRGRPRRLSGSEAVPLASGLSDAEINDENRCESKNHKELPERSESTPPGNNHAYPKFS</sequence>
<evidence type="ECO:0000259" key="3">
    <source>
        <dbReference type="PROSITE" id="PS50097"/>
    </source>
</evidence>